<dbReference type="eggNOG" id="ENOG502S830">
    <property type="taxonomic scope" value="Eukaryota"/>
</dbReference>
<reference evidence="7" key="1">
    <citation type="submission" date="2025-08" db="UniProtKB">
        <authorList>
            <consortium name="RefSeq"/>
        </authorList>
    </citation>
    <scope>IDENTIFICATION</scope>
</reference>
<accession>A0A1U8AYU6</accession>
<keyword evidence="2" id="KW-0805">Transcription regulation</keyword>
<dbReference type="PANTHER" id="PTHR33124">
    <property type="entry name" value="TRANSCRIPTION FACTOR IBH1-LIKE 1"/>
    <property type="match status" value="1"/>
</dbReference>
<evidence type="ECO:0000313" key="6">
    <source>
        <dbReference type="Proteomes" id="UP000189703"/>
    </source>
</evidence>
<comment type="subcellular location">
    <subcellularLocation>
        <location evidence="1">Nucleus</location>
    </subcellularLocation>
</comment>
<dbReference type="PANTHER" id="PTHR33124:SF43">
    <property type="entry name" value="TRANSCRIPTION FACTOR PAR2"/>
    <property type="match status" value="1"/>
</dbReference>
<dbReference type="GO" id="GO:0005634">
    <property type="term" value="C:nucleus"/>
    <property type="evidence" value="ECO:0007669"/>
    <property type="project" value="UniProtKB-SubCell"/>
</dbReference>
<evidence type="ECO:0000256" key="3">
    <source>
        <dbReference type="ARBA" id="ARBA00023163"/>
    </source>
</evidence>
<feature type="compositionally biased region" description="Basic and acidic residues" evidence="5">
    <location>
        <begin position="17"/>
        <end position="26"/>
    </location>
</feature>
<dbReference type="KEGG" id="nnu:104608950"/>
<evidence type="ECO:0000256" key="5">
    <source>
        <dbReference type="SAM" id="MobiDB-lite"/>
    </source>
</evidence>
<organism evidence="6 7">
    <name type="scientific">Nelumbo nucifera</name>
    <name type="common">Sacred lotus</name>
    <dbReference type="NCBI Taxonomy" id="4432"/>
    <lineage>
        <taxon>Eukaryota</taxon>
        <taxon>Viridiplantae</taxon>
        <taxon>Streptophyta</taxon>
        <taxon>Embryophyta</taxon>
        <taxon>Tracheophyta</taxon>
        <taxon>Spermatophyta</taxon>
        <taxon>Magnoliopsida</taxon>
        <taxon>Proteales</taxon>
        <taxon>Nelumbonaceae</taxon>
        <taxon>Nelumbo</taxon>
    </lineage>
</organism>
<sequence length="145" mass="16295">MELETAQSHGTTQGTLARREKMRSIEEAEETQLGHTLHSQSSTTTTTTNVPYRRRRRLGRKKRSSSTKSKLQKNACGECDEDKIGIERRITTLQKIVPGGESLGVDKLFEETACYILSLQCQVNAMKLLANFFEGLEKENNKFGG</sequence>
<evidence type="ECO:0000313" key="7">
    <source>
        <dbReference type="RefSeq" id="XP_010273379.1"/>
    </source>
</evidence>
<dbReference type="AlphaFoldDB" id="A0A1U8AYU6"/>
<dbReference type="GeneID" id="104608950"/>
<dbReference type="GO" id="GO:0006355">
    <property type="term" value="P:regulation of DNA-templated transcription"/>
    <property type="evidence" value="ECO:0007669"/>
    <property type="project" value="InterPro"/>
</dbReference>
<name>A0A1U8AYU6_NELNU</name>
<dbReference type="OrthoDB" id="1363133at2759"/>
<gene>
    <name evidence="7" type="primary">LOC104608950</name>
</gene>
<feature type="compositionally biased region" description="Polar residues" evidence="5">
    <location>
        <begin position="33"/>
        <end position="42"/>
    </location>
</feature>
<feature type="region of interest" description="Disordered" evidence="5">
    <location>
        <begin position="1"/>
        <end position="74"/>
    </location>
</feature>
<proteinExistence type="predicted"/>
<feature type="compositionally biased region" description="Polar residues" evidence="5">
    <location>
        <begin position="1"/>
        <end position="15"/>
    </location>
</feature>
<evidence type="ECO:0000256" key="2">
    <source>
        <dbReference type="ARBA" id="ARBA00023015"/>
    </source>
</evidence>
<dbReference type="InterPro" id="IPR044660">
    <property type="entry name" value="IBH1-like"/>
</dbReference>
<dbReference type="InterPro" id="IPR044549">
    <property type="entry name" value="bHLH_AtIBH1-like"/>
</dbReference>
<keyword evidence="6" id="KW-1185">Reference proteome</keyword>
<keyword evidence="4" id="KW-0539">Nucleus</keyword>
<evidence type="ECO:0000256" key="4">
    <source>
        <dbReference type="ARBA" id="ARBA00023242"/>
    </source>
</evidence>
<dbReference type="RefSeq" id="XP_010273379.1">
    <property type="nucleotide sequence ID" value="XM_010275077.2"/>
</dbReference>
<protein>
    <submittedName>
        <fullName evidence="7">Transcription factor PAR2-like</fullName>
    </submittedName>
</protein>
<dbReference type="Proteomes" id="UP000189703">
    <property type="component" value="Unplaced"/>
</dbReference>
<keyword evidence="3" id="KW-0804">Transcription</keyword>
<dbReference type="InParanoid" id="A0A1U8AYU6"/>
<dbReference type="OMA" id="FEETACY"/>
<evidence type="ECO:0000256" key="1">
    <source>
        <dbReference type="ARBA" id="ARBA00004123"/>
    </source>
</evidence>
<feature type="compositionally biased region" description="Basic residues" evidence="5">
    <location>
        <begin position="52"/>
        <end position="65"/>
    </location>
</feature>
<dbReference type="CDD" id="cd11444">
    <property type="entry name" value="bHLH_AtIBH1_like"/>
    <property type="match status" value="1"/>
</dbReference>